<accession>A0ACA9LRA1</accession>
<comment type="caution">
    <text evidence="1">The sequence shown here is derived from an EMBL/GenBank/DDBJ whole genome shotgun (WGS) entry which is preliminary data.</text>
</comment>
<protein>
    <submittedName>
        <fullName evidence="1">20733_t:CDS:1</fullName>
    </submittedName>
</protein>
<evidence type="ECO:0000313" key="1">
    <source>
        <dbReference type="EMBL" id="CAG8536553.1"/>
    </source>
</evidence>
<organism evidence="1 2">
    <name type="scientific">Racocetra persica</name>
    <dbReference type="NCBI Taxonomy" id="160502"/>
    <lineage>
        <taxon>Eukaryota</taxon>
        <taxon>Fungi</taxon>
        <taxon>Fungi incertae sedis</taxon>
        <taxon>Mucoromycota</taxon>
        <taxon>Glomeromycotina</taxon>
        <taxon>Glomeromycetes</taxon>
        <taxon>Diversisporales</taxon>
        <taxon>Gigasporaceae</taxon>
        <taxon>Racocetra</taxon>
    </lineage>
</organism>
<sequence>MQNITDEEILDVHTLSTIYNAQFPLTQLVSTRDSSSPARKNPPRPPNCFFLLKNAIMLALRERGKRFTMPSICKLASQIWESAPPFVRSRYTELSREALVLHNLHYPNYRFRPQKRTIFKSWVPRNNKMKELRKQEKPSHSPYPSPPISPSPYSPSTYYLPSHPYAIIPYHPLSPVVPTEEYEGNNSM</sequence>
<keyword evidence="2" id="KW-1185">Reference proteome</keyword>
<proteinExistence type="predicted"/>
<name>A0ACA9LRA1_9GLOM</name>
<dbReference type="EMBL" id="CAJVQC010004136">
    <property type="protein sequence ID" value="CAG8536553.1"/>
    <property type="molecule type" value="Genomic_DNA"/>
</dbReference>
<dbReference type="Proteomes" id="UP000789920">
    <property type="component" value="Unassembled WGS sequence"/>
</dbReference>
<gene>
    <name evidence="1" type="ORF">RPERSI_LOCUS3368</name>
</gene>
<evidence type="ECO:0000313" key="2">
    <source>
        <dbReference type="Proteomes" id="UP000789920"/>
    </source>
</evidence>
<reference evidence="1" key="1">
    <citation type="submission" date="2021-06" db="EMBL/GenBank/DDBJ databases">
        <authorList>
            <person name="Kallberg Y."/>
            <person name="Tangrot J."/>
            <person name="Rosling A."/>
        </authorList>
    </citation>
    <scope>NUCLEOTIDE SEQUENCE</scope>
    <source>
        <strain evidence="1">MA461A</strain>
    </source>
</reference>